<dbReference type="OrthoDB" id="6381436at2759"/>
<reference evidence="2" key="1">
    <citation type="submission" date="2020-11" db="EMBL/GenBank/DDBJ databases">
        <authorList>
            <person name="Tran Van P."/>
        </authorList>
    </citation>
    <scope>NUCLEOTIDE SEQUENCE</scope>
</reference>
<evidence type="ECO:0000313" key="2">
    <source>
        <dbReference type="EMBL" id="CAD7231283.1"/>
    </source>
</evidence>
<dbReference type="InterPro" id="IPR015940">
    <property type="entry name" value="UBA"/>
</dbReference>
<dbReference type="InterPro" id="IPR009060">
    <property type="entry name" value="UBA-like_sf"/>
</dbReference>
<dbReference type="AlphaFoldDB" id="A0A7R8WLM9"/>
<feature type="region of interest" description="Disordered" evidence="1">
    <location>
        <begin position="32"/>
        <end position="110"/>
    </location>
</feature>
<dbReference type="PROSITE" id="PS50030">
    <property type="entry name" value="UBA"/>
    <property type="match status" value="1"/>
</dbReference>
<evidence type="ECO:0000256" key="1">
    <source>
        <dbReference type="SAM" id="MobiDB-lite"/>
    </source>
</evidence>
<dbReference type="SUPFAM" id="SSF46934">
    <property type="entry name" value="UBA-like"/>
    <property type="match status" value="1"/>
</dbReference>
<dbReference type="EMBL" id="OB663353">
    <property type="protein sequence ID" value="CAD7231283.1"/>
    <property type="molecule type" value="Genomic_DNA"/>
</dbReference>
<accession>A0A7R8WLM9</accession>
<feature type="region of interest" description="Disordered" evidence="1">
    <location>
        <begin position="321"/>
        <end position="358"/>
    </location>
</feature>
<feature type="compositionally biased region" description="Polar residues" evidence="1">
    <location>
        <begin position="38"/>
        <end position="78"/>
    </location>
</feature>
<proteinExistence type="predicted"/>
<sequence length="444" mass="47303">MDGLAICQELFASLSKLCISVLPKTSSAALSISCPSSTQHPVNSQRNQNSTRPPVNSQYNPNSAQPPVNSQCEPNSAQLPVKKAPHSTFPPSISKASEGGLYQPASSSPLPRMSPMEAAFLNRFPSAECLSSSTSTSQVAVSSSTSPSQVAVCSSTSPSQIPVSSSTLPSQVAVSSSTSPSQMAVTTSSSAAIVSSNIHNPFANRTASLTNVCQPLTLSKPPLGPPTAKLTTFLPLEPKPLWKAVGRDFSSSSAVVYTSWKNSPLSELDPLSSPPAKEAVSHSQMQMRTSAQVHESHSPSLLWHQASSVSAVFSDNLPSQQITPRLIPKPPFPTQPLLAGGRATEQTARAPHPRDRISYEESIRPHPDNREEDLLKQVLAQAPGFSQSEARVALNRSHQNVDMAVKNLKLDKLLRLGIGDKDKCESLLVKHNFNLEQAASALLD</sequence>
<name>A0A7R8WLM9_9CRUS</name>
<organism evidence="2">
    <name type="scientific">Cyprideis torosa</name>
    <dbReference type="NCBI Taxonomy" id="163714"/>
    <lineage>
        <taxon>Eukaryota</taxon>
        <taxon>Metazoa</taxon>
        <taxon>Ecdysozoa</taxon>
        <taxon>Arthropoda</taxon>
        <taxon>Crustacea</taxon>
        <taxon>Oligostraca</taxon>
        <taxon>Ostracoda</taxon>
        <taxon>Podocopa</taxon>
        <taxon>Podocopida</taxon>
        <taxon>Cytherocopina</taxon>
        <taxon>Cytheroidea</taxon>
        <taxon>Cytherideidae</taxon>
        <taxon>Cyprideis</taxon>
    </lineage>
</organism>
<protein>
    <submittedName>
        <fullName evidence="2">Uncharacterized protein</fullName>
    </submittedName>
</protein>
<gene>
    <name evidence="2" type="ORF">CTOB1V02_LOCUS9132</name>
</gene>